<gene>
    <name evidence="1" type="ORF">TU35_008550</name>
</gene>
<organism evidence="1 2">
    <name type="scientific">Thermoproteus sp. AZ2</name>
    <dbReference type="NCBI Taxonomy" id="1609232"/>
    <lineage>
        <taxon>Archaea</taxon>
        <taxon>Thermoproteota</taxon>
        <taxon>Thermoprotei</taxon>
        <taxon>Thermoproteales</taxon>
        <taxon>Thermoproteaceae</taxon>
        <taxon>Thermoproteus</taxon>
    </lineage>
</organism>
<protein>
    <submittedName>
        <fullName evidence="1">DUF1512 domain-containing protein</fullName>
    </submittedName>
</protein>
<sequence>MILQAVPTSTNSALYWILSIIVWFGIIYLFQEVYYMQRPLWQIGGFLSYLGQMIRNAANDISTHMERLKKPDVQKKDVEDVIRRMMDFVVISPTNLDPYGIVPKYKNILNAYESASNSEVAKVLGDNTVAVKNFSTALEALSQINLLYKIIDHYYRIAKKYKLYAYALQISMFIPLLKEASDALNGAVTAFIKGIPVGDGAGPLVAYNVIRACAQPVAHEAVKDTAVVECDLEGRKLYVVKAMGPGSTVGRPDEGVEYIFEKLGVRPKYLITVDAALKLEGEKTGEIAEGVGVAMGGIGAEKFNIESIATKYGVPLYAFLVKMRDSEAITPMTKEIYEAVQAATSRVLAFIREKISPGESAILIGVGNTVGVAQ</sequence>
<dbReference type="EMBL" id="JZWT02000026">
    <property type="protein sequence ID" value="MFB6491264.1"/>
    <property type="molecule type" value="Genomic_DNA"/>
</dbReference>
<reference evidence="1" key="1">
    <citation type="submission" date="2024-07" db="EMBL/GenBank/DDBJ databases">
        <title>Metagenome and Metagenome-Assembled Genomes of Archaea from a hot spring from the geothermal field of Los Azufres, Mexico.</title>
        <authorList>
            <person name="Marin-Paredes R."/>
            <person name="Martinez-Romero E."/>
            <person name="Servin-Garciduenas L.E."/>
        </authorList>
    </citation>
    <scope>NUCLEOTIDE SEQUENCE</scope>
</reference>
<dbReference type="Proteomes" id="UP000033636">
    <property type="component" value="Unassembled WGS sequence"/>
</dbReference>
<accession>A0ACC6V2G9</accession>
<name>A0ACC6V2G9_9CREN</name>
<comment type="caution">
    <text evidence="1">The sequence shown here is derived from an EMBL/GenBank/DDBJ whole genome shotgun (WGS) entry which is preliminary data.</text>
</comment>
<proteinExistence type="predicted"/>
<evidence type="ECO:0000313" key="2">
    <source>
        <dbReference type="Proteomes" id="UP000033636"/>
    </source>
</evidence>
<evidence type="ECO:0000313" key="1">
    <source>
        <dbReference type="EMBL" id="MFB6491264.1"/>
    </source>
</evidence>